<dbReference type="Proteomes" id="UP000216207">
    <property type="component" value="Unassembled WGS sequence"/>
</dbReference>
<sequence>MTNEHHHEPQNIILFPGVVKRLVEEGMDELKQKNGQKALQLFSQAETYEPTSAQARFGVVLSLIELNRQEEAVEKTKALLNEGIGDYYETLQVHVSLLVQLSRYEEVVHLLETVLSENRLPSEHAETFYELLHFSRQMSSSQAYDASLLDEEHKKETELELRAGLHATNEPAKWKALQTVKQLNVKALLKDVRELAADENAKALMRTYALVLLHDWNDRLPIVIKKEERSMEVQPAELPIPGERDIDKAIRQALEEQLEQEDPVLLQMARQLHHTYLLITYPFLPDPPNPKAWACAFHLVAAEQLGLETDEEDMVDCYGCKRFDVLCASNEIEALEKDILLEAQDQNQWFHT</sequence>
<name>A0A268P1T7_SHOCL</name>
<dbReference type="AlphaFoldDB" id="A0A268P1T7"/>
<dbReference type="Gene3D" id="1.25.40.10">
    <property type="entry name" value="Tetratricopeptide repeat domain"/>
    <property type="match status" value="1"/>
</dbReference>
<dbReference type="OMA" id="LHFSRQM"/>
<evidence type="ECO:0000313" key="2">
    <source>
        <dbReference type="Proteomes" id="UP000216207"/>
    </source>
</evidence>
<organism evidence="1 2">
    <name type="scientific">Shouchella clausii</name>
    <name type="common">Alkalihalobacillus clausii</name>
    <dbReference type="NCBI Taxonomy" id="79880"/>
    <lineage>
        <taxon>Bacteria</taxon>
        <taxon>Bacillati</taxon>
        <taxon>Bacillota</taxon>
        <taxon>Bacilli</taxon>
        <taxon>Bacillales</taxon>
        <taxon>Bacillaceae</taxon>
        <taxon>Shouchella</taxon>
    </lineage>
</organism>
<evidence type="ECO:0008006" key="3">
    <source>
        <dbReference type="Google" id="ProtNLM"/>
    </source>
</evidence>
<proteinExistence type="predicted"/>
<comment type="caution">
    <text evidence="1">The sequence shown here is derived from an EMBL/GenBank/DDBJ whole genome shotgun (WGS) entry which is preliminary data.</text>
</comment>
<protein>
    <recommendedName>
        <fullName evidence="3">Tetratricopeptide repeat protein</fullName>
    </recommendedName>
</protein>
<reference evidence="1 2" key="1">
    <citation type="submission" date="2017-07" db="EMBL/GenBank/DDBJ databases">
        <title>Isolation and whole genome analysis of endospore-forming bacteria from heroin.</title>
        <authorList>
            <person name="Kalinowski J."/>
            <person name="Ahrens B."/>
            <person name="Al-Dilaimi A."/>
            <person name="Winkler A."/>
            <person name="Wibberg D."/>
            <person name="Schleenbecker U."/>
            <person name="Ruckert C."/>
            <person name="Wolfel R."/>
            <person name="Grass G."/>
        </authorList>
    </citation>
    <scope>NUCLEOTIDE SEQUENCE [LARGE SCALE GENOMIC DNA]</scope>
    <source>
        <strain evidence="1 2">7539</strain>
    </source>
</reference>
<dbReference type="SUPFAM" id="SSF48452">
    <property type="entry name" value="TPR-like"/>
    <property type="match status" value="1"/>
</dbReference>
<dbReference type="SUPFAM" id="SSF116965">
    <property type="entry name" value="Hypothetical protein MPN330"/>
    <property type="match status" value="1"/>
</dbReference>
<dbReference type="EMBL" id="NPCC01000008">
    <property type="protein sequence ID" value="PAE89449.1"/>
    <property type="molecule type" value="Genomic_DNA"/>
</dbReference>
<gene>
    <name evidence="1" type="ORF">CHH72_07375</name>
</gene>
<accession>A0A268P1T7</accession>
<dbReference type="RefSeq" id="WP_011247481.1">
    <property type="nucleotide sequence ID" value="NZ_BOQQ01000002.1"/>
</dbReference>
<evidence type="ECO:0000313" key="1">
    <source>
        <dbReference type="EMBL" id="PAE89449.1"/>
    </source>
</evidence>
<dbReference type="InterPro" id="IPR011990">
    <property type="entry name" value="TPR-like_helical_dom_sf"/>
</dbReference>